<dbReference type="Proteomes" id="UP000027308">
    <property type="component" value="Chromosome"/>
</dbReference>
<dbReference type="Proteomes" id="UP000016504">
    <property type="component" value="Unassembled WGS sequence"/>
</dbReference>
<dbReference type="GeneID" id="59419955"/>
<evidence type="ECO:0000256" key="1">
    <source>
        <dbReference type="SAM" id="MobiDB-lite"/>
    </source>
</evidence>
<accession>A0A1N7UIH6</accession>
<evidence type="ECO:0000313" key="3">
    <source>
        <dbReference type="EMBL" id="ERH48499.1"/>
    </source>
</evidence>
<sequence>MNFFKKLFGSSTKTEVPAPTPNAAESPEPDAANHAARLATAECLDRHWQSVGTVEKDVRTGGRAAREDLVARLQAAGVGHVRGVYRESVV</sequence>
<dbReference type="EMBL" id="AVQG01000056">
    <property type="protein sequence ID" value="ERH48499.1"/>
    <property type="molecule type" value="Genomic_DNA"/>
</dbReference>
<protein>
    <submittedName>
        <fullName evidence="2">Uncharacterized protein</fullName>
    </submittedName>
</protein>
<organism evidence="2 5">
    <name type="scientific">Pseudomonas simiae</name>
    <dbReference type="NCBI Taxonomy" id="321846"/>
    <lineage>
        <taxon>Bacteria</taxon>
        <taxon>Pseudomonadati</taxon>
        <taxon>Pseudomonadota</taxon>
        <taxon>Gammaproteobacteria</taxon>
        <taxon>Pseudomonadales</taxon>
        <taxon>Pseudomonadaceae</taxon>
        <taxon>Pseudomonas</taxon>
    </lineage>
</organism>
<name>A0A1N7UIH6_9PSED</name>
<feature type="region of interest" description="Disordered" evidence="1">
    <location>
        <begin position="1"/>
        <end position="34"/>
    </location>
</feature>
<reference evidence="3 4" key="1">
    <citation type="submission" date="2013-08" db="EMBL/GenBank/DDBJ databases">
        <title>Biodegradation of aromatic compounds in biofilm forming Pseudomonas isolated from sewage sludge.</title>
        <authorList>
            <person name="Qureshi A."/>
            <person name="Ghosh S."/>
            <person name="Khardenavis A.A."/>
            <person name="Kapley A."/>
            <person name="Purohit H.J."/>
        </authorList>
    </citation>
    <scope>NUCLEOTIDE SEQUENCE [LARGE SCALE GENOMIC DNA]</scope>
    <source>
        <strain evidence="3 4">EGD-AQ6</strain>
    </source>
</reference>
<evidence type="ECO:0000313" key="5">
    <source>
        <dbReference type="Proteomes" id="UP000027308"/>
    </source>
</evidence>
<accession>U1SRM0</accession>
<dbReference type="PATRIC" id="fig|1390371.3.peg.4841"/>
<dbReference type="RefSeq" id="WP_010210163.1">
    <property type="nucleotide sequence ID" value="NZ_AVQG01000056.1"/>
</dbReference>
<dbReference type="EMBL" id="CP007637">
    <property type="protein sequence ID" value="AIB36803.1"/>
    <property type="molecule type" value="Genomic_DNA"/>
</dbReference>
<reference evidence="2 5" key="2">
    <citation type="submission" date="2014-05" db="EMBL/GenBank/DDBJ databases">
        <title>Pseudomonas simiae WCS417.</title>
        <authorList>
            <person name="Berendsen R.L."/>
        </authorList>
    </citation>
    <scope>NUCLEOTIDE SEQUENCE [LARGE SCALE GENOMIC DNA]</scope>
    <source>
        <strain evidence="2 5">WCS417</strain>
    </source>
</reference>
<dbReference type="AlphaFoldDB" id="A0A1N7UIH6"/>
<proteinExistence type="predicted"/>
<evidence type="ECO:0000313" key="2">
    <source>
        <dbReference type="EMBL" id="AIB36803.1"/>
    </source>
</evidence>
<gene>
    <name evidence="3" type="ORF">O204_11395</name>
    <name evidence="2" type="ORF">PS417_14670</name>
</gene>
<evidence type="ECO:0000313" key="4">
    <source>
        <dbReference type="Proteomes" id="UP000016504"/>
    </source>
</evidence>